<keyword evidence="11" id="KW-1185">Reference proteome</keyword>
<organism evidence="12">
    <name type="scientific">Enterobius vermicularis</name>
    <name type="common">Human pinworm</name>
    <dbReference type="NCBI Taxonomy" id="51028"/>
    <lineage>
        <taxon>Eukaryota</taxon>
        <taxon>Metazoa</taxon>
        <taxon>Ecdysozoa</taxon>
        <taxon>Nematoda</taxon>
        <taxon>Chromadorea</taxon>
        <taxon>Rhabditida</taxon>
        <taxon>Spirurina</taxon>
        <taxon>Oxyuridomorpha</taxon>
        <taxon>Oxyuroidea</taxon>
        <taxon>Oxyuridae</taxon>
        <taxon>Enterobius</taxon>
    </lineage>
</organism>
<feature type="domain" description="Glycosyl hydrolase family 31 C-terminal" evidence="9">
    <location>
        <begin position="509"/>
        <end position="567"/>
    </location>
</feature>
<dbReference type="EMBL" id="UXUI01011549">
    <property type="protein sequence ID" value="VDD96323.1"/>
    <property type="molecule type" value="Genomic_DNA"/>
</dbReference>
<evidence type="ECO:0000256" key="4">
    <source>
        <dbReference type="ARBA" id="ARBA00023295"/>
    </source>
</evidence>
<dbReference type="PROSITE" id="PS00129">
    <property type="entry name" value="GLYCOSYL_HYDROL_F31_1"/>
    <property type="match status" value="1"/>
</dbReference>
<evidence type="ECO:0000256" key="1">
    <source>
        <dbReference type="ARBA" id="ARBA00007806"/>
    </source>
</evidence>
<accession>A0A0N4VLM8</accession>
<evidence type="ECO:0000259" key="8">
    <source>
        <dbReference type="Pfam" id="PF13802"/>
    </source>
</evidence>
<dbReference type="Pfam" id="PF01055">
    <property type="entry name" value="Glyco_hydro_31_2nd"/>
    <property type="match status" value="1"/>
</dbReference>
<dbReference type="InterPro" id="IPR030458">
    <property type="entry name" value="Glyco_hydro_31_AS"/>
</dbReference>
<keyword evidence="2 6" id="KW-0378">Hydrolase</keyword>
<dbReference type="Gene3D" id="3.20.20.80">
    <property type="entry name" value="Glycosidases"/>
    <property type="match status" value="1"/>
</dbReference>
<dbReference type="Gene3D" id="2.60.40.1760">
    <property type="entry name" value="glycosyl hydrolase (family 31)"/>
    <property type="match status" value="1"/>
</dbReference>
<dbReference type="InterPro" id="IPR011013">
    <property type="entry name" value="Gal_mutarotase_sf_dom"/>
</dbReference>
<keyword evidence="3" id="KW-0325">Glycoprotein</keyword>
<dbReference type="SUPFAM" id="SSF51011">
    <property type="entry name" value="Glycosyl hydrolase domain"/>
    <property type="match status" value="1"/>
</dbReference>
<dbReference type="InterPro" id="IPR000322">
    <property type="entry name" value="Glyco_hydro_31_TIM"/>
</dbReference>
<proteinExistence type="inferred from homology"/>
<evidence type="ECO:0000259" key="7">
    <source>
        <dbReference type="Pfam" id="PF01055"/>
    </source>
</evidence>
<dbReference type="InterPro" id="IPR048395">
    <property type="entry name" value="Glyco_hydro_31_C"/>
</dbReference>
<feature type="domain" description="Glycoside hydrolase family 31 TIM barrel" evidence="7">
    <location>
        <begin position="128"/>
        <end position="501"/>
    </location>
</feature>
<dbReference type="PANTHER" id="PTHR22762:SF133">
    <property type="entry name" value="P-TYPE DOMAIN-CONTAINING PROTEIN"/>
    <property type="match status" value="1"/>
</dbReference>
<reference evidence="12" key="1">
    <citation type="submission" date="2017-02" db="UniProtKB">
        <authorList>
            <consortium name="WormBaseParasite"/>
        </authorList>
    </citation>
    <scope>IDENTIFICATION</scope>
</reference>
<dbReference type="AlphaFoldDB" id="A0A0N4VLM8"/>
<dbReference type="InterPro" id="IPR013780">
    <property type="entry name" value="Glyco_hydro_b"/>
</dbReference>
<name>A0A0N4VLM8_ENTVE</name>
<evidence type="ECO:0000256" key="3">
    <source>
        <dbReference type="ARBA" id="ARBA00023180"/>
    </source>
</evidence>
<dbReference type="GO" id="GO:0030246">
    <property type="term" value="F:carbohydrate binding"/>
    <property type="evidence" value="ECO:0007669"/>
    <property type="project" value="InterPro"/>
</dbReference>
<dbReference type="Proteomes" id="UP000274131">
    <property type="component" value="Unassembled WGS sequence"/>
</dbReference>
<dbReference type="SUPFAM" id="SSF51445">
    <property type="entry name" value="(Trans)glycosidases"/>
    <property type="match status" value="1"/>
</dbReference>
<dbReference type="WBParaSite" id="EVEC_0001179601-mRNA-1">
    <property type="protein sequence ID" value="EVEC_0001179601-mRNA-1"/>
    <property type="gene ID" value="EVEC_0001179601"/>
</dbReference>
<feature type="domain" description="Glycoside hydrolase family 31 N-terminal" evidence="8">
    <location>
        <begin position="11"/>
        <end position="83"/>
    </location>
</feature>
<evidence type="ECO:0000256" key="6">
    <source>
        <dbReference type="RuleBase" id="RU361185"/>
    </source>
</evidence>
<dbReference type="Pfam" id="PF13802">
    <property type="entry name" value="Gal_mutarotas_2"/>
    <property type="match status" value="1"/>
</dbReference>
<keyword evidence="4 6" id="KW-0326">Glycosidase</keyword>
<dbReference type="CDD" id="cd14752">
    <property type="entry name" value="GH31_N"/>
    <property type="match status" value="1"/>
</dbReference>
<dbReference type="GO" id="GO:0004558">
    <property type="term" value="F:alpha-1,4-glucosidase activity"/>
    <property type="evidence" value="ECO:0007669"/>
    <property type="project" value="TreeGrafter"/>
</dbReference>
<gene>
    <name evidence="10" type="ORF">EVEC_LOCUS11074</name>
</gene>
<comment type="similarity">
    <text evidence="1 6">Belongs to the glycosyl hydrolase 31 family.</text>
</comment>
<dbReference type="Gene3D" id="2.60.40.1180">
    <property type="entry name" value="Golgi alpha-mannosidase II"/>
    <property type="match status" value="1"/>
</dbReference>
<dbReference type="InterPro" id="IPR025887">
    <property type="entry name" value="Glyco_hydro_31_N_dom"/>
</dbReference>
<dbReference type="Pfam" id="PF21365">
    <property type="entry name" value="Glyco_hydro_31_3rd"/>
    <property type="match status" value="1"/>
</dbReference>
<evidence type="ECO:0000256" key="2">
    <source>
        <dbReference type="ARBA" id="ARBA00022801"/>
    </source>
</evidence>
<dbReference type="PANTHER" id="PTHR22762">
    <property type="entry name" value="ALPHA-GLUCOSIDASE"/>
    <property type="match status" value="1"/>
</dbReference>
<dbReference type="SUPFAM" id="SSF74650">
    <property type="entry name" value="Galactose mutarotase-like"/>
    <property type="match status" value="1"/>
</dbReference>
<evidence type="ECO:0000313" key="12">
    <source>
        <dbReference type="WBParaSite" id="EVEC_0001179601-mRNA-1"/>
    </source>
</evidence>
<dbReference type="GO" id="GO:0005975">
    <property type="term" value="P:carbohydrate metabolic process"/>
    <property type="evidence" value="ECO:0007669"/>
    <property type="project" value="InterPro"/>
</dbReference>
<evidence type="ECO:0000313" key="10">
    <source>
        <dbReference type="EMBL" id="VDD96323.1"/>
    </source>
</evidence>
<sequence length="572" mass="65858">MFADQFIQIATLLPTDKMYGFGENIHQTLKHDFTKYKTWSMFARDEATESYVENTKNLYGVHPFYMMLETDGKAHGVLILNSNAQDVTTGPGPHLVYRTIGGLLDIYFFPGPSPTDVVKQYQSLIGKPFMPAYWSLGFQLSGYGYEYVDEFKKVVEKNLEKKVPLEEWRFIRGFAEELHKRNMKIILTFDPAISMTSTSFRRAFLTNVSFIEYADKSLVQKEVNNNYTLTNDTKIMLGVAWPDNHVAFPDFSDPLNQTRKWWIKEHQRFRKMIPYDGIWIDMNEPAVFGTNVDHPWYFDTEGHPKITPLRCDKFSDPYERYEKPPYQTQAVYRFNSSLLLSQNTLCMTGTTHRGKQILYNSKNLYGLYETMATYEAAKNATGKRPVVISRSTFPGSGHYAGHWLGENNSTWSDLRTSIIGVQEFNIFGLPYVGSDICGFTGNTEEELCLRWQQTGAFHSLSRNHDDKGSLPQDPAEWESVTNATIQANLFRYSYLSYLYSLHFDAALNGGTVIRPVFFEFPENSETHDLGLQFMWGDSLMIAPVYEKGKEEVDVYLPPSSTWYSLRENDYGA</sequence>
<evidence type="ECO:0000259" key="9">
    <source>
        <dbReference type="Pfam" id="PF21365"/>
    </source>
</evidence>
<evidence type="ECO:0000256" key="5">
    <source>
        <dbReference type="ARBA" id="ARBA00041343"/>
    </source>
</evidence>
<evidence type="ECO:0000313" key="11">
    <source>
        <dbReference type="Proteomes" id="UP000274131"/>
    </source>
</evidence>
<protein>
    <recommendedName>
        <fullName evidence="5">Maltase</fullName>
    </recommendedName>
</protein>
<reference evidence="10 11" key="2">
    <citation type="submission" date="2018-10" db="EMBL/GenBank/DDBJ databases">
        <authorList>
            <consortium name="Pathogen Informatics"/>
        </authorList>
    </citation>
    <scope>NUCLEOTIDE SEQUENCE [LARGE SCALE GENOMIC DNA]</scope>
</reference>
<dbReference type="InterPro" id="IPR017853">
    <property type="entry name" value="GH"/>
</dbReference>
<dbReference type="OrthoDB" id="1334205at2759"/>
<dbReference type="STRING" id="51028.A0A0N4VLM8"/>